<dbReference type="AlphaFoldDB" id="A0A0B1SKX6"/>
<feature type="compositionally biased region" description="Polar residues" evidence="1">
    <location>
        <begin position="193"/>
        <end position="206"/>
    </location>
</feature>
<accession>A0A0B1SKX6</accession>
<feature type="region of interest" description="Disordered" evidence="1">
    <location>
        <begin position="1"/>
        <end position="33"/>
    </location>
</feature>
<dbReference type="OrthoDB" id="5832950at2759"/>
<gene>
    <name evidence="2" type="ORF">OESDEN_16408</name>
</gene>
<proteinExistence type="predicted"/>
<dbReference type="EMBL" id="KN571295">
    <property type="protein sequence ID" value="KHJ83885.1"/>
    <property type="molecule type" value="Genomic_DNA"/>
</dbReference>
<evidence type="ECO:0000313" key="2">
    <source>
        <dbReference type="EMBL" id="KHJ83885.1"/>
    </source>
</evidence>
<evidence type="ECO:0000313" key="3">
    <source>
        <dbReference type="Proteomes" id="UP000053660"/>
    </source>
</evidence>
<feature type="region of interest" description="Disordered" evidence="1">
    <location>
        <begin position="61"/>
        <end position="226"/>
    </location>
</feature>
<reference evidence="2 3" key="1">
    <citation type="submission" date="2014-03" db="EMBL/GenBank/DDBJ databases">
        <title>Draft genome of the hookworm Oesophagostomum dentatum.</title>
        <authorList>
            <person name="Mitreva M."/>
        </authorList>
    </citation>
    <scope>NUCLEOTIDE SEQUENCE [LARGE SCALE GENOMIC DNA]</scope>
    <source>
        <strain evidence="2 3">OD-Hann</strain>
    </source>
</reference>
<evidence type="ECO:0000256" key="1">
    <source>
        <dbReference type="SAM" id="MobiDB-lite"/>
    </source>
</evidence>
<organism evidence="2 3">
    <name type="scientific">Oesophagostomum dentatum</name>
    <name type="common">Nodular worm</name>
    <dbReference type="NCBI Taxonomy" id="61180"/>
    <lineage>
        <taxon>Eukaryota</taxon>
        <taxon>Metazoa</taxon>
        <taxon>Ecdysozoa</taxon>
        <taxon>Nematoda</taxon>
        <taxon>Chromadorea</taxon>
        <taxon>Rhabditida</taxon>
        <taxon>Rhabditina</taxon>
        <taxon>Rhabditomorpha</taxon>
        <taxon>Strongyloidea</taxon>
        <taxon>Strongylidae</taxon>
        <taxon>Oesophagostomum</taxon>
    </lineage>
</organism>
<protein>
    <submittedName>
        <fullName evidence="2">Uncharacterized protein</fullName>
    </submittedName>
</protein>
<feature type="compositionally biased region" description="Basic and acidic residues" evidence="1">
    <location>
        <begin position="169"/>
        <end position="188"/>
    </location>
</feature>
<sequence length="226" mass="24780">MKEAEVAGERSQPAHGGGSRNSLEQTPKPSEIDIDEVFCAKKGKSSSKECTCNACNLTKLTDEERARLTRNSIKPKVVRHVEEAAPRRPSSSNSTPAVDISLDDVFSPIRSSPIHVIKRYGDESQDKERSVSSEEKKENGEGKGPRSPHSVHFELRHQNTAEIDLEEVFPLKKDEQKPPKEEVRKTESPPKPSRTSPPQGGNQSCFGASATEEGVTGLGSCTGIYW</sequence>
<name>A0A0B1SKX6_OESDE</name>
<dbReference type="Proteomes" id="UP000053660">
    <property type="component" value="Unassembled WGS sequence"/>
</dbReference>
<feature type="compositionally biased region" description="Basic and acidic residues" evidence="1">
    <location>
        <begin position="119"/>
        <end position="144"/>
    </location>
</feature>
<keyword evidence="3" id="KW-1185">Reference proteome</keyword>